<evidence type="ECO:0000256" key="1">
    <source>
        <dbReference type="SAM" id="MobiDB-lite"/>
    </source>
</evidence>
<reference evidence="3" key="1">
    <citation type="submission" date="2022-11" db="UniProtKB">
        <authorList>
            <consortium name="WormBaseParasite"/>
        </authorList>
    </citation>
    <scope>IDENTIFICATION</scope>
</reference>
<evidence type="ECO:0000313" key="3">
    <source>
        <dbReference type="WBParaSite" id="PSAMB.scaffold4113size15648.g23498.t1"/>
    </source>
</evidence>
<dbReference type="WBParaSite" id="PSAMB.scaffold4113size15648.g23498.t1">
    <property type="protein sequence ID" value="PSAMB.scaffold4113size15648.g23498.t1"/>
    <property type="gene ID" value="PSAMB.scaffold4113size15648.g23498"/>
</dbReference>
<proteinExistence type="predicted"/>
<dbReference type="Proteomes" id="UP000887566">
    <property type="component" value="Unplaced"/>
</dbReference>
<feature type="region of interest" description="Disordered" evidence="1">
    <location>
        <begin position="147"/>
        <end position="191"/>
    </location>
</feature>
<name>A0A914WIG3_9BILA</name>
<accession>A0A914WIG3</accession>
<evidence type="ECO:0000313" key="2">
    <source>
        <dbReference type="Proteomes" id="UP000887566"/>
    </source>
</evidence>
<dbReference type="AlphaFoldDB" id="A0A914WIG3"/>
<feature type="region of interest" description="Disordered" evidence="1">
    <location>
        <begin position="1"/>
        <end position="24"/>
    </location>
</feature>
<protein>
    <submittedName>
        <fullName evidence="3">Uncharacterized protein</fullName>
    </submittedName>
</protein>
<keyword evidence="2" id="KW-1185">Reference proteome</keyword>
<organism evidence="2 3">
    <name type="scientific">Plectus sambesii</name>
    <dbReference type="NCBI Taxonomy" id="2011161"/>
    <lineage>
        <taxon>Eukaryota</taxon>
        <taxon>Metazoa</taxon>
        <taxon>Ecdysozoa</taxon>
        <taxon>Nematoda</taxon>
        <taxon>Chromadorea</taxon>
        <taxon>Plectida</taxon>
        <taxon>Plectina</taxon>
        <taxon>Plectoidea</taxon>
        <taxon>Plectidae</taxon>
        <taxon>Plectus</taxon>
    </lineage>
</organism>
<sequence length="229" mass="24657">MAVHASTVVRRRRRSRSVGGGRKVDPYSPMAADVCGGHADISDRIVFAKKSPRKPVISLKTALRALLSKSLSLPCHVKRPKYLAKFLFKNQPAVPSNVLNISLNFVNIKTILLLCQLSSISPSIPSPSQPSCCCVDSTPLLTAADVCNKRGGGTDGGRRSLPPDGERERADEEDGGGDCERPANCVTSPRPRRVSARVAGTVDQRDTPGQIAFHSPYIPLAMLTAQNYL</sequence>